<comment type="caution">
    <text evidence="3">The sequence shown here is derived from an EMBL/GenBank/DDBJ whole genome shotgun (WGS) entry which is preliminary data.</text>
</comment>
<evidence type="ECO:0000313" key="4">
    <source>
        <dbReference type="Proteomes" id="UP000564378"/>
    </source>
</evidence>
<feature type="transmembrane region" description="Helical" evidence="1">
    <location>
        <begin position="94"/>
        <end position="114"/>
    </location>
</feature>
<reference evidence="3 4" key="1">
    <citation type="submission" date="2020-08" db="EMBL/GenBank/DDBJ databases">
        <title>Draft genome sequence of Parasphingopyxis sp. GrpM-11.</title>
        <authorList>
            <person name="Oh J."/>
            <person name="Roh D.-H."/>
        </authorList>
    </citation>
    <scope>NUCLEOTIDE SEQUENCE [LARGE SCALE GENOMIC DNA]</scope>
    <source>
        <strain evidence="3 4">GrpM-11</strain>
    </source>
</reference>
<dbReference type="InterPro" id="IPR017850">
    <property type="entry name" value="Alkaline_phosphatase_core_sf"/>
</dbReference>
<feature type="transmembrane region" description="Helical" evidence="1">
    <location>
        <begin position="41"/>
        <end position="59"/>
    </location>
</feature>
<name>A0A842HXU8_9SPHN</name>
<dbReference type="InterPro" id="IPR000917">
    <property type="entry name" value="Sulfatase_N"/>
</dbReference>
<dbReference type="Gene3D" id="3.40.720.10">
    <property type="entry name" value="Alkaline Phosphatase, subunit A"/>
    <property type="match status" value="1"/>
</dbReference>
<feature type="transmembrane region" description="Helical" evidence="1">
    <location>
        <begin position="126"/>
        <end position="145"/>
    </location>
</feature>
<proteinExistence type="predicted"/>
<sequence>MLDRLARSPFARLPLAGFVIPCIIFFSLWRSNANRLGYEDALPTGLALLAILLVLLIGLRFWAKSWVRASMMLGILGAYIFYAPSLTQMISSPWLEGAALAFAGLIALDLMRRIPPHDGQLERTNMMVNIAALPLILVFAGQAAMDQRTLESGRPDVSTPFPAFEAQADENSPDVWHFVMDRYGNRETLAQVYGYDNTPFLNALRERGFVVDDNAFANYQRTGHSLASTLNASYLEPLAENEQLMGGDWVPIYRAMRDNRAIEFFNEAGYTTVFAGTWWNPSRRNPGAAENINLRDMPELARLLVEQSVPGRVLDLTDLPYGNARHDQCLREEHKFEALQELASRDERKYIFAHFLLPHPPYVINADGSCRPLADAEAATRRDNYIGQLDYANRELLATIDAILAGPRPATIILQADEGPWPAPHFGDERFIGRDPVEVDWDNLDRAAIREKMGILFAVRHADGSTANIPASPINIYPAILRQSFGSAMENLPDRHLVFVSNGELYDYADVDALLD</sequence>
<gene>
    <name evidence="3" type="ORF">H6P80_05890</name>
</gene>
<feature type="domain" description="Sulfatase N-terminal" evidence="2">
    <location>
        <begin position="174"/>
        <end position="420"/>
    </location>
</feature>
<dbReference type="Pfam" id="PF00884">
    <property type="entry name" value="Sulfatase"/>
    <property type="match status" value="1"/>
</dbReference>
<dbReference type="GO" id="GO:0016787">
    <property type="term" value="F:hydrolase activity"/>
    <property type="evidence" value="ECO:0007669"/>
    <property type="project" value="UniProtKB-KW"/>
</dbReference>
<accession>A0A842HXU8</accession>
<keyword evidence="3" id="KW-0808">Transferase</keyword>
<keyword evidence="1" id="KW-0472">Membrane</keyword>
<evidence type="ECO:0000256" key="1">
    <source>
        <dbReference type="SAM" id="Phobius"/>
    </source>
</evidence>
<keyword evidence="4" id="KW-1185">Reference proteome</keyword>
<dbReference type="AlphaFoldDB" id="A0A842HXU8"/>
<evidence type="ECO:0000313" key="3">
    <source>
        <dbReference type="EMBL" id="MBC2777149.1"/>
    </source>
</evidence>
<keyword evidence="1" id="KW-1133">Transmembrane helix</keyword>
<dbReference type="EMBL" id="JACJVJ010000001">
    <property type="protein sequence ID" value="MBC2777149.1"/>
    <property type="molecule type" value="Genomic_DNA"/>
</dbReference>
<feature type="transmembrane region" description="Helical" evidence="1">
    <location>
        <begin position="12"/>
        <end position="29"/>
    </location>
</feature>
<protein>
    <submittedName>
        <fullName evidence="3">Sulfatase-like hydrolase/transferase</fullName>
    </submittedName>
</protein>
<evidence type="ECO:0000259" key="2">
    <source>
        <dbReference type="Pfam" id="PF00884"/>
    </source>
</evidence>
<dbReference type="Proteomes" id="UP000564378">
    <property type="component" value="Unassembled WGS sequence"/>
</dbReference>
<keyword evidence="3" id="KW-0378">Hydrolase</keyword>
<organism evidence="3 4">
    <name type="scientific">Parasphingopyxis marina</name>
    <dbReference type="NCBI Taxonomy" id="2761622"/>
    <lineage>
        <taxon>Bacteria</taxon>
        <taxon>Pseudomonadati</taxon>
        <taxon>Pseudomonadota</taxon>
        <taxon>Alphaproteobacteria</taxon>
        <taxon>Sphingomonadales</taxon>
        <taxon>Sphingomonadaceae</taxon>
        <taxon>Parasphingopyxis</taxon>
    </lineage>
</organism>
<dbReference type="RefSeq" id="WP_185800376.1">
    <property type="nucleotide sequence ID" value="NZ_JACJVJ010000001.1"/>
</dbReference>
<dbReference type="SUPFAM" id="SSF53649">
    <property type="entry name" value="Alkaline phosphatase-like"/>
    <property type="match status" value="1"/>
</dbReference>
<keyword evidence="1" id="KW-0812">Transmembrane</keyword>
<dbReference type="GO" id="GO:0016740">
    <property type="term" value="F:transferase activity"/>
    <property type="evidence" value="ECO:0007669"/>
    <property type="project" value="UniProtKB-KW"/>
</dbReference>